<comment type="caution">
    <text evidence="3">The sequence shown here is derived from an EMBL/GenBank/DDBJ whole genome shotgun (WGS) entry which is preliminary data.</text>
</comment>
<keyword evidence="2" id="KW-0812">Transmembrane</keyword>
<evidence type="ECO:0008006" key="5">
    <source>
        <dbReference type="Google" id="ProtNLM"/>
    </source>
</evidence>
<dbReference type="Proteomes" id="UP001176521">
    <property type="component" value="Unassembled WGS sequence"/>
</dbReference>
<proteinExistence type="predicted"/>
<feature type="transmembrane region" description="Helical" evidence="2">
    <location>
        <begin position="144"/>
        <end position="171"/>
    </location>
</feature>
<feature type="transmembrane region" description="Helical" evidence="2">
    <location>
        <begin position="203"/>
        <end position="226"/>
    </location>
</feature>
<feature type="compositionally biased region" description="Basic and acidic residues" evidence="1">
    <location>
        <begin position="647"/>
        <end position="660"/>
    </location>
</feature>
<feature type="compositionally biased region" description="Low complexity" evidence="1">
    <location>
        <begin position="376"/>
        <end position="385"/>
    </location>
</feature>
<feature type="region of interest" description="Disordered" evidence="1">
    <location>
        <begin position="314"/>
        <end position="333"/>
    </location>
</feature>
<dbReference type="AlphaFoldDB" id="A0AAN6GBC6"/>
<feature type="compositionally biased region" description="Low complexity" evidence="1">
    <location>
        <begin position="492"/>
        <end position="510"/>
    </location>
</feature>
<reference evidence="3" key="1">
    <citation type="journal article" date="2023" name="PhytoFront">
        <title>Draft Genome Resources of Seven Strains of Tilletia horrida, Causal Agent of Kernel Smut of Rice.</title>
        <authorList>
            <person name="Khanal S."/>
            <person name="Antony Babu S."/>
            <person name="Zhou X.G."/>
        </authorList>
    </citation>
    <scope>NUCLEOTIDE SEQUENCE</scope>
    <source>
        <strain evidence="3">TX3</strain>
    </source>
</reference>
<gene>
    <name evidence="3" type="ORF">OC842_004301</name>
</gene>
<evidence type="ECO:0000256" key="1">
    <source>
        <dbReference type="SAM" id="MobiDB-lite"/>
    </source>
</evidence>
<feature type="region of interest" description="Disordered" evidence="1">
    <location>
        <begin position="698"/>
        <end position="719"/>
    </location>
</feature>
<protein>
    <recommendedName>
        <fullName evidence="5">Transmembrane protein</fullName>
    </recommendedName>
</protein>
<accession>A0AAN6GBC6</accession>
<keyword evidence="4" id="KW-1185">Reference proteome</keyword>
<evidence type="ECO:0000313" key="3">
    <source>
        <dbReference type="EMBL" id="KAK0529235.1"/>
    </source>
</evidence>
<feature type="compositionally biased region" description="Acidic residues" evidence="1">
    <location>
        <begin position="767"/>
        <end position="791"/>
    </location>
</feature>
<sequence>MTTNGNDDIYQRFDLPPPPPATFLSRDHSLTRARIPNFQNADELRVFVHGMATWRHPGWAQHFYLASAAVLLTYLCAFIVLIFIHLRRRTWRLWKLDRAAYGTLIVPHVHNGLSLCGSFYLAVVSTCLLTEYASFRREVSIPHLPLWVICMFMPLALGVWWQLWGVVIAAIPRRLATSSSPSTAGPSAATRGTQQRASHLPAFFLNAFFLGAPWVVFVGLVIPTALADVSFMHVRRTLLPNFQRQYGDQTELSRQMLIDAQEIWNQLLHMCFLISSALLSWAIIGVFIVFAYILIVYRTAGSLRAFLKATQQTQQRSQQRQQQLPPQPDDAYATEDTLVVPGSRDGLSPATDIESEGEGDSEEAKTPILPPPPSKPSFSSSRRFSPLSLESKMRDLPFSSAADSMTSPSPSRKLSSSPLHMELSALPQGRPRTTTTTTTTMTASFLPRTRTRLRTGRTPRNSATFSLSGFGRASQHQQLRQAGASAQGERIGPSPAANEPGAAAAATKGAPDPRRSAQMVLYHFIALSACIGVSGTALIALAAYVATSLYAAMEADKGEAVLRQALIGACIISYSAGIVLCTTAHATFEGMYATITSASADAGASASASAGGVGGNDEPKLRDSVVRASAPAAGLGSERFSIVRARSRSEHDDDLVRTPDEEGDEEEDDEQQYQQDAGVEAELAQLQPSYFALQPRRHSGMSARTGTTQPPLPPPPPQLLEREVEGIRQTTVVEVHTVSAMHARLPPLLAAQQEQQRRPSLAWSVSDGDDALVAETEEEELEPEPEPGPELEEGRRRISTAADDGAASCGHVRRSLTIQTVGL</sequence>
<keyword evidence="2" id="KW-0472">Membrane</keyword>
<feature type="transmembrane region" description="Helical" evidence="2">
    <location>
        <begin position="565"/>
        <end position="588"/>
    </location>
</feature>
<feature type="region of interest" description="Disordered" evidence="1">
    <location>
        <begin position="758"/>
        <end position="814"/>
    </location>
</feature>
<feature type="compositionally biased region" description="Low complexity" evidence="1">
    <location>
        <begin position="404"/>
        <end position="418"/>
    </location>
</feature>
<feature type="region of interest" description="Disordered" evidence="1">
    <location>
        <begin position="399"/>
        <end position="418"/>
    </location>
</feature>
<dbReference type="EMBL" id="JAPDMQ010000249">
    <property type="protein sequence ID" value="KAK0529235.1"/>
    <property type="molecule type" value="Genomic_DNA"/>
</dbReference>
<feature type="transmembrane region" description="Helical" evidence="2">
    <location>
        <begin position="267"/>
        <end position="297"/>
    </location>
</feature>
<feature type="region of interest" description="Disordered" evidence="1">
    <location>
        <begin position="423"/>
        <end position="510"/>
    </location>
</feature>
<feature type="transmembrane region" description="Helical" evidence="2">
    <location>
        <begin position="63"/>
        <end position="86"/>
    </location>
</feature>
<keyword evidence="2" id="KW-1133">Transmembrane helix</keyword>
<feature type="region of interest" description="Disordered" evidence="1">
    <location>
        <begin position="644"/>
        <end position="675"/>
    </location>
</feature>
<evidence type="ECO:0000256" key="2">
    <source>
        <dbReference type="SAM" id="Phobius"/>
    </source>
</evidence>
<feature type="compositionally biased region" description="Low complexity" evidence="1">
    <location>
        <begin position="433"/>
        <end position="448"/>
    </location>
</feature>
<feature type="transmembrane region" description="Helical" evidence="2">
    <location>
        <begin position="98"/>
        <end position="124"/>
    </location>
</feature>
<organism evidence="3 4">
    <name type="scientific">Tilletia horrida</name>
    <dbReference type="NCBI Taxonomy" id="155126"/>
    <lineage>
        <taxon>Eukaryota</taxon>
        <taxon>Fungi</taxon>
        <taxon>Dikarya</taxon>
        <taxon>Basidiomycota</taxon>
        <taxon>Ustilaginomycotina</taxon>
        <taxon>Exobasidiomycetes</taxon>
        <taxon>Tilletiales</taxon>
        <taxon>Tilletiaceae</taxon>
        <taxon>Tilletia</taxon>
    </lineage>
</organism>
<feature type="region of interest" description="Disordered" evidence="1">
    <location>
        <begin position="340"/>
        <end position="385"/>
    </location>
</feature>
<name>A0AAN6GBC6_9BASI</name>
<evidence type="ECO:0000313" key="4">
    <source>
        <dbReference type="Proteomes" id="UP001176521"/>
    </source>
</evidence>
<feature type="compositionally biased region" description="Low complexity" evidence="1">
    <location>
        <begin position="314"/>
        <end position="324"/>
    </location>
</feature>
<feature type="transmembrane region" description="Helical" evidence="2">
    <location>
        <begin position="520"/>
        <end position="545"/>
    </location>
</feature>
<feature type="compositionally biased region" description="Acidic residues" evidence="1">
    <location>
        <begin position="661"/>
        <end position="671"/>
    </location>
</feature>